<keyword evidence="3" id="KW-1185">Reference proteome</keyword>
<dbReference type="Proteomes" id="UP000215914">
    <property type="component" value="Chromosome 10"/>
</dbReference>
<dbReference type="EMBL" id="CM007899">
    <property type="protein sequence ID" value="OTG11148.1"/>
    <property type="molecule type" value="Genomic_DNA"/>
</dbReference>
<dbReference type="EMBL" id="MNCJ02000318">
    <property type="protein sequence ID" value="KAF5814254.1"/>
    <property type="molecule type" value="Genomic_DNA"/>
</dbReference>
<gene>
    <name evidence="2" type="ORF">HannXRQ_Chr10g0295561</name>
    <name evidence="1" type="ORF">HanXRQr2_Chr03g0108981</name>
</gene>
<protein>
    <submittedName>
        <fullName evidence="2">Uncharacterized protein</fullName>
    </submittedName>
</protein>
<dbReference type="Gramene" id="mRNA:HanXRQr2_Chr03g0108981">
    <property type="protein sequence ID" value="mRNA:HanXRQr2_Chr03g0108981"/>
    <property type="gene ID" value="HanXRQr2_Chr03g0108981"/>
</dbReference>
<dbReference type="AlphaFoldDB" id="A0A251TJ49"/>
<dbReference type="InParanoid" id="A0A251TJ49"/>
<evidence type="ECO:0000313" key="3">
    <source>
        <dbReference type="Proteomes" id="UP000215914"/>
    </source>
</evidence>
<proteinExistence type="predicted"/>
<organism evidence="2 3">
    <name type="scientific">Helianthus annuus</name>
    <name type="common">Common sunflower</name>
    <dbReference type="NCBI Taxonomy" id="4232"/>
    <lineage>
        <taxon>Eukaryota</taxon>
        <taxon>Viridiplantae</taxon>
        <taxon>Streptophyta</taxon>
        <taxon>Embryophyta</taxon>
        <taxon>Tracheophyta</taxon>
        <taxon>Spermatophyta</taxon>
        <taxon>Magnoliopsida</taxon>
        <taxon>eudicotyledons</taxon>
        <taxon>Gunneridae</taxon>
        <taxon>Pentapetalae</taxon>
        <taxon>asterids</taxon>
        <taxon>campanulids</taxon>
        <taxon>Asterales</taxon>
        <taxon>Asteraceae</taxon>
        <taxon>Asteroideae</taxon>
        <taxon>Heliantheae alliance</taxon>
        <taxon>Heliantheae</taxon>
        <taxon>Helianthus</taxon>
    </lineage>
</organism>
<name>A0A251TJ49_HELAN</name>
<accession>A0A251TJ49</accession>
<evidence type="ECO:0000313" key="1">
    <source>
        <dbReference type="EMBL" id="KAF5814254.1"/>
    </source>
</evidence>
<evidence type="ECO:0000313" key="2">
    <source>
        <dbReference type="EMBL" id="OTG11148.1"/>
    </source>
</evidence>
<reference evidence="1 3" key="1">
    <citation type="journal article" date="2017" name="Nature">
        <title>The sunflower genome provides insights into oil metabolism, flowering and Asterid evolution.</title>
        <authorList>
            <person name="Badouin H."/>
            <person name="Gouzy J."/>
            <person name="Grassa C.J."/>
            <person name="Murat F."/>
            <person name="Staton S.E."/>
            <person name="Cottret L."/>
            <person name="Lelandais-Briere C."/>
            <person name="Owens G.L."/>
            <person name="Carrere S."/>
            <person name="Mayjonade B."/>
            <person name="Legrand L."/>
            <person name="Gill N."/>
            <person name="Kane N.C."/>
            <person name="Bowers J.E."/>
            <person name="Hubner S."/>
            <person name="Bellec A."/>
            <person name="Berard A."/>
            <person name="Berges H."/>
            <person name="Blanchet N."/>
            <person name="Boniface M.C."/>
            <person name="Brunel D."/>
            <person name="Catrice O."/>
            <person name="Chaidir N."/>
            <person name="Claudel C."/>
            <person name="Donnadieu C."/>
            <person name="Faraut T."/>
            <person name="Fievet G."/>
            <person name="Helmstetter N."/>
            <person name="King M."/>
            <person name="Knapp S.J."/>
            <person name="Lai Z."/>
            <person name="Le Paslier M.C."/>
            <person name="Lippi Y."/>
            <person name="Lorenzon L."/>
            <person name="Mandel J.R."/>
            <person name="Marage G."/>
            <person name="Marchand G."/>
            <person name="Marquand E."/>
            <person name="Bret-Mestries E."/>
            <person name="Morien E."/>
            <person name="Nambeesan S."/>
            <person name="Nguyen T."/>
            <person name="Pegot-Espagnet P."/>
            <person name="Pouilly N."/>
            <person name="Raftis F."/>
            <person name="Sallet E."/>
            <person name="Schiex T."/>
            <person name="Thomas J."/>
            <person name="Vandecasteele C."/>
            <person name="Vares D."/>
            <person name="Vear F."/>
            <person name="Vautrin S."/>
            <person name="Crespi M."/>
            <person name="Mangin B."/>
            <person name="Burke J.M."/>
            <person name="Salse J."/>
            <person name="Munos S."/>
            <person name="Vincourt P."/>
            <person name="Rieseberg L.H."/>
            <person name="Langlade N.B."/>
        </authorList>
    </citation>
    <scope>NUCLEOTIDE SEQUENCE [LARGE SCALE GENOMIC DNA]</scope>
    <source>
        <strain evidence="3">cv. SF193</strain>
        <tissue evidence="1">Leaves</tissue>
    </source>
</reference>
<reference evidence="1" key="3">
    <citation type="submission" date="2020-06" db="EMBL/GenBank/DDBJ databases">
        <title>Helianthus annuus Genome sequencing and assembly Release 2.</title>
        <authorList>
            <person name="Gouzy J."/>
            <person name="Langlade N."/>
            <person name="Munos S."/>
        </authorList>
    </citation>
    <scope>NUCLEOTIDE SEQUENCE</scope>
    <source>
        <tissue evidence="1">Leaves</tissue>
    </source>
</reference>
<sequence length="57" mass="6716">MAASIATMFKEKYNSISNSTRNKVTLGTLLQFNPAKYSVQRFFFVFWMTWRKGIKMV</sequence>
<reference evidence="2" key="2">
    <citation type="submission" date="2017-02" db="EMBL/GenBank/DDBJ databases">
        <title>Sunflower complete genome.</title>
        <authorList>
            <person name="Langlade N."/>
            <person name="Munos S."/>
        </authorList>
    </citation>
    <scope>NUCLEOTIDE SEQUENCE [LARGE SCALE GENOMIC DNA]</scope>
    <source>
        <tissue evidence="2">Leaves</tissue>
    </source>
</reference>